<feature type="domain" description="LysM" evidence="2">
    <location>
        <begin position="80"/>
        <end position="123"/>
    </location>
</feature>
<keyword evidence="4" id="KW-1185">Reference proteome</keyword>
<dbReference type="Pfam" id="PF01476">
    <property type="entry name" value="LysM"/>
    <property type="match status" value="2"/>
</dbReference>
<dbReference type="Pfam" id="PF07486">
    <property type="entry name" value="Hydrolase_2"/>
    <property type="match status" value="1"/>
</dbReference>
<dbReference type="InterPro" id="IPR011105">
    <property type="entry name" value="Cell_wall_hydrolase_SleB"/>
</dbReference>
<dbReference type="InterPro" id="IPR018392">
    <property type="entry name" value="LysM"/>
</dbReference>
<dbReference type="PANTHER" id="PTHR33734">
    <property type="entry name" value="LYSM DOMAIN-CONTAINING GPI-ANCHORED PROTEIN 2"/>
    <property type="match status" value="1"/>
</dbReference>
<organism evidence="3 4">
    <name type="scientific">Caldanaerobius fijiensis DSM 17918</name>
    <dbReference type="NCBI Taxonomy" id="1121256"/>
    <lineage>
        <taxon>Bacteria</taxon>
        <taxon>Bacillati</taxon>
        <taxon>Bacillota</taxon>
        <taxon>Clostridia</taxon>
        <taxon>Thermoanaerobacterales</taxon>
        <taxon>Thermoanaerobacteraceae</taxon>
        <taxon>Caldanaerobius</taxon>
    </lineage>
</organism>
<feature type="signal peptide" evidence="1">
    <location>
        <begin position="1"/>
        <end position="29"/>
    </location>
</feature>
<dbReference type="Proteomes" id="UP000184088">
    <property type="component" value="Unassembled WGS sequence"/>
</dbReference>
<sequence length="257" mass="28363">MISNKKITCVILSIAIFITSIAMPLQVFAASKAHVVSYGESLYDIATWYGTNVDAIKQENGLIGDIIKPGQKLYVPVNGDVYTVQPGETLSDIAAKYGISVDDIKLANNYWDDYILPGQQFIIPITENASADKTVNYSANYAIDRYLLAKIIYAEARGESFEGQVAVGAVILNRLKDPRFPKTIAGIIFQPYAFTAVMDGQFYMEPDEEAYRAADAALGGWDPTGGALYYYNPAKTTSPWIWSRTIITQIGDHIFAR</sequence>
<dbReference type="CDD" id="cd00118">
    <property type="entry name" value="LysM"/>
    <property type="match status" value="2"/>
</dbReference>
<dbReference type="AlphaFoldDB" id="A0A1M5DX74"/>
<protein>
    <submittedName>
        <fullName evidence="3">N-acetylmuramoyl-L-alanine amidase</fullName>
    </submittedName>
</protein>
<dbReference type="STRING" id="1121256.SAMN02746089_02438"/>
<dbReference type="Gene3D" id="6.20.240.60">
    <property type="match status" value="1"/>
</dbReference>
<dbReference type="InterPro" id="IPR042047">
    <property type="entry name" value="SleB_dom1"/>
</dbReference>
<evidence type="ECO:0000313" key="3">
    <source>
        <dbReference type="EMBL" id="SHF71474.1"/>
    </source>
</evidence>
<feature type="chain" id="PRO_5013223012" evidence="1">
    <location>
        <begin position="30"/>
        <end position="257"/>
    </location>
</feature>
<dbReference type="Gene3D" id="3.10.350.10">
    <property type="entry name" value="LysM domain"/>
    <property type="match status" value="2"/>
</dbReference>
<dbReference type="GO" id="GO:0016787">
    <property type="term" value="F:hydrolase activity"/>
    <property type="evidence" value="ECO:0007669"/>
    <property type="project" value="InterPro"/>
</dbReference>
<dbReference type="InterPro" id="IPR036779">
    <property type="entry name" value="LysM_dom_sf"/>
</dbReference>
<dbReference type="RefSeq" id="WP_073345818.1">
    <property type="nucleotide sequence ID" value="NZ_FQVH01000039.1"/>
</dbReference>
<dbReference type="GO" id="GO:0008932">
    <property type="term" value="F:lytic endotransglycosylase activity"/>
    <property type="evidence" value="ECO:0007669"/>
    <property type="project" value="TreeGrafter"/>
</dbReference>
<name>A0A1M5DX74_9THEO</name>
<evidence type="ECO:0000313" key="4">
    <source>
        <dbReference type="Proteomes" id="UP000184088"/>
    </source>
</evidence>
<evidence type="ECO:0000256" key="1">
    <source>
        <dbReference type="SAM" id="SignalP"/>
    </source>
</evidence>
<dbReference type="SUPFAM" id="SSF54106">
    <property type="entry name" value="LysM domain"/>
    <property type="match status" value="2"/>
</dbReference>
<dbReference type="PANTHER" id="PTHR33734:SF22">
    <property type="entry name" value="MEMBRANE-BOUND LYTIC MUREIN TRANSGLYCOSYLASE D"/>
    <property type="match status" value="1"/>
</dbReference>
<proteinExistence type="predicted"/>
<dbReference type="Gene3D" id="1.10.10.2520">
    <property type="entry name" value="Cell wall hydrolase SleB, domain 1"/>
    <property type="match status" value="1"/>
</dbReference>
<gene>
    <name evidence="3" type="ORF">SAMN02746089_02438</name>
</gene>
<dbReference type="EMBL" id="FQVH01000039">
    <property type="protein sequence ID" value="SHF71474.1"/>
    <property type="molecule type" value="Genomic_DNA"/>
</dbReference>
<evidence type="ECO:0000259" key="2">
    <source>
        <dbReference type="PROSITE" id="PS51782"/>
    </source>
</evidence>
<dbReference type="SMART" id="SM00257">
    <property type="entry name" value="LysM"/>
    <property type="match status" value="2"/>
</dbReference>
<feature type="domain" description="LysM" evidence="2">
    <location>
        <begin position="32"/>
        <end position="75"/>
    </location>
</feature>
<accession>A0A1M5DX74</accession>
<keyword evidence="1" id="KW-0732">Signal</keyword>
<dbReference type="PROSITE" id="PS51782">
    <property type="entry name" value="LYSM"/>
    <property type="match status" value="2"/>
</dbReference>
<reference evidence="3 4" key="1">
    <citation type="submission" date="2016-11" db="EMBL/GenBank/DDBJ databases">
        <authorList>
            <person name="Jaros S."/>
            <person name="Januszkiewicz K."/>
            <person name="Wedrychowicz H."/>
        </authorList>
    </citation>
    <scope>NUCLEOTIDE SEQUENCE [LARGE SCALE GENOMIC DNA]</scope>
    <source>
        <strain evidence="3 4">DSM 17918</strain>
    </source>
</reference>